<feature type="transmembrane region" description="Helical" evidence="1">
    <location>
        <begin position="52"/>
        <end position="70"/>
    </location>
</feature>
<accession>A0A835JRB9</accession>
<evidence type="ECO:0000313" key="3">
    <source>
        <dbReference type="Proteomes" id="UP000657918"/>
    </source>
</evidence>
<dbReference type="Proteomes" id="UP000657918">
    <property type="component" value="Unassembled WGS sequence"/>
</dbReference>
<organism evidence="2 3">
    <name type="scientific">Salix dunnii</name>
    <dbReference type="NCBI Taxonomy" id="1413687"/>
    <lineage>
        <taxon>Eukaryota</taxon>
        <taxon>Viridiplantae</taxon>
        <taxon>Streptophyta</taxon>
        <taxon>Embryophyta</taxon>
        <taxon>Tracheophyta</taxon>
        <taxon>Spermatophyta</taxon>
        <taxon>Magnoliopsida</taxon>
        <taxon>eudicotyledons</taxon>
        <taxon>Gunneridae</taxon>
        <taxon>Pentapetalae</taxon>
        <taxon>rosids</taxon>
        <taxon>fabids</taxon>
        <taxon>Malpighiales</taxon>
        <taxon>Salicaceae</taxon>
        <taxon>Saliceae</taxon>
        <taxon>Salix</taxon>
    </lineage>
</organism>
<dbReference type="EMBL" id="JADGMS010000009">
    <property type="protein sequence ID" value="KAF9675977.1"/>
    <property type="molecule type" value="Genomic_DNA"/>
</dbReference>
<keyword evidence="1" id="KW-1133">Transmembrane helix</keyword>
<evidence type="ECO:0000256" key="1">
    <source>
        <dbReference type="SAM" id="Phobius"/>
    </source>
</evidence>
<keyword evidence="1" id="KW-0812">Transmembrane</keyword>
<keyword evidence="3" id="KW-1185">Reference proteome</keyword>
<protein>
    <submittedName>
        <fullName evidence="2">Uncharacterized protein</fullName>
    </submittedName>
</protein>
<dbReference type="AlphaFoldDB" id="A0A835JRB9"/>
<sequence>MVYWRCWSLVVGIPNFVKKFIEMGLLRLLALTWSTVAFLRMQKRVEAKGNKVILNLGGYLVANASINLHLLRKTLAMTEFKATGFSRRGIREGFTVAILAMVVSLCPMVHDYMSWTGSDSGFYRLGLGPYPVGNINMLDSE</sequence>
<reference evidence="2 3" key="1">
    <citation type="submission" date="2020-10" db="EMBL/GenBank/DDBJ databases">
        <title>Plant Genome Project.</title>
        <authorList>
            <person name="Zhang R.-G."/>
        </authorList>
    </citation>
    <scope>NUCLEOTIDE SEQUENCE [LARGE SCALE GENOMIC DNA]</scope>
    <source>
        <strain evidence="2">FAFU-HL-1</strain>
        <tissue evidence="2">Leaf</tissue>
    </source>
</reference>
<name>A0A835JRB9_9ROSI</name>
<evidence type="ECO:0000313" key="2">
    <source>
        <dbReference type="EMBL" id="KAF9675977.1"/>
    </source>
</evidence>
<keyword evidence="1" id="KW-0472">Membrane</keyword>
<gene>
    <name evidence="2" type="ORF">SADUNF_Sadunf09G0090300</name>
</gene>
<feature type="transmembrane region" description="Helical" evidence="1">
    <location>
        <begin position="20"/>
        <end position="40"/>
    </location>
</feature>
<proteinExistence type="predicted"/>
<comment type="caution">
    <text evidence="2">The sequence shown here is derived from an EMBL/GenBank/DDBJ whole genome shotgun (WGS) entry which is preliminary data.</text>
</comment>